<accession>A0ABR2M3A7</accession>
<sequence>MAIIISFICESCHNRYTCPIYFKSVVDLSRFWRKFDEEVRTHIYFENMFHFWIACKRMRLSANEFVGLI</sequence>
<comment type="caution">
    <text evidence="1">The sequence shown here is derived from an EMBL/GenBank/DDBJ whole genome shotgun (WGS) entry which is preliminary data.</text>
</comment>
<dbReference type="Proteomes" id="UP001412067">
    <property type="component" value="Unassembled WGS sequence"/>
</dbReference>
<proteinExistence type="predicted"/>
<dbReference type="EMBL" id="JBBWWR010000012">
    <property type="protein sequence ID" value="KAK8958544.1"/>
    <property type="molecule type" value="Genomic_DNA"/>
</dbReference>
<name>A0ABR2M3A7_9ASPA</name>
<evidence type="ECO:0000313" key="2">
    <source>
        <dbReference type="Proteomes" id="UP001412067"/>
    </source>
</evidence>
<evidence type="ECO:0000313" key="1">
    <source>
        <dbReference type="EMBL" id="KAK8958544.1"/>
    </source>
</evidence>
<reference evidence="1 2" key="1">
    <citation type="journal article" date="2022" name="Nat. Plants">
        <title>Genomes of leafy and leafless Platanthera orchids illuminate the evolution of mycoheterotrophy.</title>
        <authorList>
            <person name="Li M.H."/>
            <person name="Liu K.W."/>
            <person name="Li Z."/>
            <person name="Lu H.C."/>
            <person name="Ye Q.L."/>
            <person name="Zhang D."/>
            <person name="Wang J.Y."/>
            <person name="Li Y.F."/>
            <person name="Zhong Z.M."/>
            <person name="Liu X."/>
            <person name="Yu X."/>
            <person name="Liu D.K."/>
            <person name="Tu X.D."/>
            <person name="Liu B."/>
            <person name="Hao Y."/>
            <person name="Liao X.Y."/>
            <person name="Jiang Y.T."/>
            <person name="Sun W.H."/>
            <person name="Chen J."/>
            <person name="Chen Y.Q."/>
            <person name="Ai Y."/>
            <person name="Zhai J.W."/>
            <person name="Wu S.S."/>
            <person name="Zhou Z."/>
            <person name="Hsiao Y.Y."/>
            <person name="Wu W.L."/>
            <person name="Chen Y.Y."/>
            <person name="Lin Y.F."/>
            <person name="Hsu J.L."/>
            <person name="Li C.Y."/>
            <person name="Wang Z.W."/>
            <person name="Zhao X."/>
            <person name="Zhong W.Y."/>
            <person name="Ma X.K."/>
            <person name="Ma L."/>
            <person name="Huang J."/>
            <person name="Chen G.Z."/>
            <person name="Huang M.Z."/>
            <person name="Huang L."/>
            <person name="Peng D.H."/>
            <person name="Luo Y.B."/>
            <person name="Zou S.Q."/>
            <person name="Chen S.P."/>
            <person name="Lan S."/>
            <person name="Tsai W.C."/>
            <person name="Van de Peer Y."/>
            <person name="Liu Z.J."/>
        </authorList>
    </citation>
    <scope>NUCLEOTIDE SEQUENCE [LARGE SCALE GENOMIC DNA]</scope>
    <source>
        <strain evidence="1">Lor288</strain>
    </source>
</reference>
<gene>
    <name evidence="1" type="ORF">KSP40_PGU020493</name>
</gene>
<organism evidence="1 2">
    <name type="scientific">Platanthera guangdongensis</name>
    <dbReference type="NCBI Taxonomy" id="2320717"/>
    <lineage>
        <taxon>Eukaryota</taxon>
        <taxon>Viridiplantae</taxon>
        <taxon>Streptophyta</taxon>
        <taxon>Embryophyta</taxon>
        <taxon>Tracheophyta</taxon>
        <taxon>Spermatophyta</taxon>
        <taxon>Magnoliopsida</taxon>
        <taxon>Liliopsida</taxon>
        <taxon>Asparagales</taxon>
        <taxon>Orchidaceae</taxon>
        <taxon>Orchidoideae</taxon>
        <taxon>Orchideae</taxon>
        <taxon>Orchidinae</taxon>
        <taxon>Platanthera</taxon>
    </lineage>
</organism>
<protein>
    <submittedName>
        <fullName evidence="1">Uncharacterized protein</fullName>
    </submittedName>
</protein>
<keyword evidence="2" id="KW-1185">Reference proteome</keyword>